<evidence type="ECO:0000313" key="3">
    <source>
        <dbReference type="EMBL" id="KAF1917170.1"/>
    </source>
</evidence>
<feature type="region of interest" description="Disordered" evidence="1">
    <location>
        <begin position="145"/>
        <end position="168"/>
    </location>
</feature>
<protein>
    <recommendedName>
        <fullName evidence="2">Gag1-like clamp domain-containing protein</fullName>
    </recommendedName>
</protein>
<sequence>MESNQTAARAAKRFLQDRVRNDWSYPDAPPVWSASDEEVRDAQQFCARYYGESESSDSGPGAEAEAGHGAGTGAGTGAGAGAGAAPYKFDSPDSIGPAVAQMREARRTRRRERLEDEMRQNEGLSIWIHRRDVWTGAASVIKYGTRRRANSATPPPSASPPPDDAVPGTLDVVPVAPRLLEANPIRASITPKAYSDIYQKIVVSSRTPSVPINLADMTKALVQGWKDSDEWPSRAALIDPLVGKRRGVPGAAVTSQQAGFITRHPHLEKGVDSVKRIFHLNGHSHGSEYAHGGKVG</sequence>
<dbReference type="EMBL" id="ML979135">
    <property type="protein sequence ID" value="KAF1917170.1"/>
    <property type="molecule type" value="Genomic_DNA"/>
</dbReference>
<organism evidence="3 4">
    <name type="scientific">Ampelomyces quisqualis</name>
    <name type="common">Powdery mildew agent</name>
    <dbReference type="NCBI Taxonomy" id="50730"/>
    <lineage>
        <taxon>Eukaryota</taxon>
        <taxon>Fungi</taxon>
        <taxon>Dikarya</taxon>
        <taxon>Ascomycota</taxon>
        <taxon>Pezizomycotina</taxon>
        <taxon>Dothideomycetes</taxon>
        <taxon>Pleosporomycetidae</taxon>
        <taxon>Pleosporales</taxon>
        <taxon>Pleosporineae</taxon>
        <taxon>Phaeosphaeriaceae</taxon>
        <taxon>Ampelomyces</taxon>
    </lineage>
</organism>
<dbReference type="Pfam" id="PF13259">
    <property type="entry name" value="clamp_Gag1-like"/>
    <property type="match status" value="1"/>
</dbReference>
<dbReference type="PANTHER" id="PTHR28065:SF1">
    <property type="entry name" value="DUF4050 DOMAIN-CONTAINING PROTEIN"/>
    <property type="match status" value="1"/>
</dbReference>
<reference evidence="3" key="1">
    <citation type="journal article" date="2020" name="Stud. Mycol.">
        <title>101 Dothideomycetes genomes: a test case for predicting lifestyles and emergence of pathogens.</title>
        <authorList>
            <person name="Haridas S."/>
            <person name="Albert R."/>
            <person name="Binder M."/>
            <person name="Bloem J."/>
            <person name="Labutti K."/>
            <person name="Salamov A."/>
            <person name="Andreopoulos B."/>
            <person name="Baker S."/>
            <person name="Barry K."/>
            <person name="Bills G."/>
            <person name="Bluhm B."/>
            <person name="Cannon C."/>
            <person name="Castanera R."/>
            <person name="Culley D."/>
            <person name="Daum C."/>
            <person name="Ezra D."/>
            <person name="Gonzalez J."/>
            <person name="Henrissat B."/>
            <person name="Kuo A."/>
            <person name="Liang C."/>
            <person name="Lipzen A."/>
            <person name="Lutzoni F."/>
            <person name="Magnuson J."/>
            <person name="Mondo S."/>
            <person name="Nolan M."/>
            <person name="Ohm R."/>
            <person name="Pangilinan J."/>
            <person name="Park H.-J."/>
            <person name="Ramirez L."/>
            <person name="Alfaro M."/>
            <person name="Sun H."/>
            <person name="Tritt A."/>
            <person name="Yoshinaga Y."/>
            <person name="Zwiers L.-H."/>
            <person name="Turgeon B."/>
            <person name="Goodwin S."/>
            <person name="Spatafora J."/>
            <person name="Crous P."/>
            <person name="Grigoriev I."/>
        </authorList>
    </citation>
    <scope>NUCLEOTIDE SEQUENCE</scope>
    <source>
        <strain evidence="3">HMLAC05119</strain>
    </source>
</reference>
<dbReference type="PANTHER" id="PTHR28065">
    <property type="entry name" value="FREQUENIN"/>
    <property type="match status" value="1"/>
</dbReference>
<dbReference type="AlphaFoldDB" id="A0A6A5QQT3"/>
<proteinExistence type="predicted"/>
<feature type="compositionally biased region" description="Pro residues" evidence="1">
    <location>
        <begin position="153"/>
        <end position="164"/>
    </location>
</feature>
<evidence type="ECO:0000259" key="2">
    <source>
        <dbReference type="Pfam" id="PF13259"/>
    </source>
</evidence>
<feature type="compositionally biased region" description="Gly residues" evidence="1">
    <location>
        <begin position="68"/>
        <end position="82"/>
    </location>
</feature>
<name>A0A6A5QQT3_AMPQU</name>
<feature type="domain" description="Gag1-like clamp" evidence="2">
    <location>
        <begin position="86"/>
        <end position="232"/>
    </location>
</feature>
<dbReference type="InterPro" id="IPR053274">
    <property type="entry name" value="Fluconazole_resistance"/>
</dbReference>
<evidence type="ECO:0000256" key="1">
    <source>
        <dbReference type="SAM" id="MobiDB-lite"/>
    </source>
</evidence>
<dbReference type="Proteomes" id="UP000800096">
    <property type="component" value="Unassembled WGS sequence"/>
</dbReference>
<gene>
    <name evidence="3" type="ORF">BDU57DRAFT_450413</name>
</gene>
<accession>A0A6A5QQT3</accession>
<feature type="region of interest" description="Disordered" evidence="1">
    <location>
        <begin position="1"/>
        <end position="118"/>
    </location>
</feature>
<evidence type="ECO:0000313" key="4">
    <source>
        <dbReference type="Proteomes" id="UP000800096"/>
    </source>
</evidence>
<dbReference type="OrthoDB" id="5422958at2759"/>
<keyword evidence="4" id="KW-1185">Reference proteome</keyword>
<dbReference type="InterPro" id="IPR025124">
    <property type="entry name" value="Gag1-like_clamp"/>
</dbReference>